<reference evidence="1 2" key="1">
    <citation type="journal article" date="2016" name="G3 (Bethesda)">
        <title>First Draft Assembly and Annotation of the Genome of a California Endemic Oak Quercus lobata Nee (Fagaceae).</title>
        <authorList>
            <person name="Sork V.L."/>
            <person name="Fitz-Gibbon S.T."/>
            <person name="Puiu D."/>
            <person name="Crepeau M."/>
            <person name="Gugger P.F."/>
            <person name="Sherman R."/>
            <person name="Stevens K."/>
            <person name="Langley C.H."/>
            <person name="Pellegrini M."/>
            <person name="Salzberg S.L."/>
        </authorList>
    </citation>
    <scope>NUCLEOTIDE SEQUENCE [LARGE SCALE GENOMIC DNA]</scope>
    <source>
        <strain evidence="1 2">cv. SW786</strain>
    </source>
</reference>
<dbReference type="EnsemblPlants" id="QL03p023113:mrna">
    <property type="protein sequence ID" value="QL03p023113:mrna"/>
    <property type="gene ID" value="QL03p023113"/>
</dbReference>
<dbReference type="PANTHER" id="PTHR11017">
    <property type="entry name" value="LEUCINE-RICH REPEAT-CONTAINING PROTEIN"/>
    <property type="match status" value="1"/>
</dbReference>
<evidence type="ECO:0000313" key="2">
    <source>
        <dbReference type="Proteomes" id="UP000594261"/>
    </source>
</evidence>
<dbReference type="AlphaFoldDB" id="A0A7N2L5F7"/>
<dbReference type="EMBL" id="LRBV02000003">
    <property type="status" value="NOT_ANNOTATED_CDS"/>
    <property type="molecule type" value="Genomic_DNA"/>
</dbReference>
<dbReference type="InParanoid" id="A0A7N2L5F7"/>
<dbReference type="GO" id="GO:0006952">
    <property type="term" value="P:defense response"/>
    <property type="evidence" value="ECO:0007669"/>
    <property type="project" value="InterPro"/>
</dbReference>
<reference evidence="1" key="2">
    <citation type="submission" date="2021-01" db="UniProtKB">
        <authorList>
            <consortium name="EnsemblPlants"/>
        </authorList>
    </citation>
    <scope>IDENTIFICATION</scope>
</reference>
<organism evidence="1 2">
    <name type="scientific">Quercus lobata</name>
    <name type="common">Valley oak</name>
    <dbReference type="NCBI Taxonomy" id="97700"/>
    <lineage>
        <taxon>Eukaryota</taxon>
        <taxon>Viridiplantae</taxon>
        <taxon>Streptophyta</taxon>
        <taxon>Embryophyta</taxon>
        <taxon>Tracheophyta</taxon>
        <taxon>Spermatophyta</taxon>
        <taxon>Magnoliopsida</taxon>
        <taxon>eudicotyledons</taxon>
        <taxon>Gunneridae</taxon>
        <taxon>Pentapetalae</taxon>
        <taxon>rosids</taxon>
        <taxon>fabids</taxon>
        <taxon>Fagales</taxon>
        <taxon>Fagaceae</taxon>
        <taxon>Quercus</taxon>
    </lineage>
</organism>
<accession>A0A7N2L5F7</accession>
<protein>
    <submittedName>
        <fullName evidence="1">Uncharacterized protein</fullName>
    </submittedName>
</protein>
<dbReference type="Gene3D" id="3.80.10.10">
    <property type="entry name" value="Ribonuclease Inhibitor"/>
    <property type="match status" value="1"/>
</dbReference>
<keyword evidence="2" id="KW-1185">Reference proteome</keyword>
<name>A0A7N2L5F7_QUELO</name>
<dbReference type="InterPro" id="IPR044974">
    <property type="entry name" value="Disease_R_plants"/>
</dbReference>
<dbReference type="InterPro" id="IPR032675">
    <property type="entry name" value="LRR_dom_sf"/>
</dbReference>
<dbReference type="SUPFAM" id="SSF52058">
    <property type="entry name" value="L domain-like"/>
    <property type="match status" value="1"/>
</dbReference>
<dbReference type="PANTHER" id="PTHR11017:SF555">
    <property type="entry name" value="TIR-NBS-LRR RCT1-LIKE RESISTANCE PROTEIN"/>
    <property type="match status" value="1"/>
</dbReference>
<proteinExistence type="predicted"/>
<evidence type="ECO:0000313" key="1">
    <source>
        <dbReference type="EnsemblPlants" id="QL03p023113:mrna"/>
    </source>
</evidence>
<dbReference type="Gramene" id="QL03p023113:mrna">
    <property type="protein sequence ID" value="QL03p023113:mrna"/>
    <property type="gene ID" value="QL03p023113"/>
</dbReference>
<dbReference type="Proteomes" id="UP000594261">
    <property type="component" value="Chromosome 3"/>
</dbReference>
<sequence>MELDLGKMKNLKFLIVHNIICEDLKYLPNELRLIDWNGFPLPSLPAVTNLQKLVALNMQNLKIIPMNLKLKSLKLFFLNGCESLGKYPNIGQRMERLALPSPIGNLTSLHTNTTTLPDIANIFPQLKTFDIHGCGSLQKIPILPSCTHTVFITRCNSLDSQSRIRFLSQVGLPRNIVCSRGLSLQDNPSEMDFARKMESSFKLDGGGYKLVLPGTKIPIYFNHRSVGSFVSFSTDRKSLTFACCIALKMEVILC</sequence>